<proteinExistence type="predicted"/>
<dbReference type="OrthoDB" id="2427691at2"/>
<organism evidence="1 2">
    <name type="scientific">Anaerobacillus isosaccharinicus</name>
    <dbReference type="NCBI Taxonomy" id="1532552"/>
    <lineage>
        <taxon>Bacteria</taxon>
        <taxon>Bacillati</taxon>
        <taxon>Bacillota</taxon>
        <taxon>Bacilli</taxon>
        <taxon>Bacillales</taxon>
        <taxon>Bacillaceae</taxon>
        <taxon>Anaerobacillus</taxon>
    </lineage>
</organism>
<dbReference type="KEGG" id="aia:AWH56_003725"/>
<evidence type="ECO:0000313" key="1">
    <source>
        <dbReference type="EMBL" id="QOY38480.2"/>
    </source>
</evidence>
<reference evidence="1 2" key="2">
    <citation type="journal article" date="2019" name="Int. J. Syst. Evol. Microbiol.">
        <title>Anaerobacillus isosaccharinicus sp. nov., an alkaliphilic bacterium which degrades isosaccharinic acid.</title>
        <authorList>
            <person name="Bassil N.M."/>
            <person name="Lloyd J.R."/>
        </authorList>
    </citation>
    <scope>NUCLEOTIDE SEQUENCE [LARGE SCALE GENOMIC DNA]</scope>
    <source>
        <strain evidence="1 2">NB2006</strain>
    </source>
</reference>
<keyword evidence="2" id="KW-1185">Reference proteome</keyword>
<evidence type="ECO:0000313" key="2">
    <source>
        <dbReference type="Proteomes" id="UP000180175"/>
    </source>
</evidence>
<gene>
    <name evidence="1" type="ORF">AWH56_003725</name>
</gene>
<accession>A0A7S7RDX9</accession>
<name>A0A7S7RDX9_9BACI</name>
<reference evidence="1 2" key="1">
    <citation type="journal article" date="2017" name="Genome Announc.">
        <title>Draft Genome Sequences of Four Alkaliphilic Bacteria Belonging to the Anaerobacillus Genus.</title>
        <authorList>
            <person name="Bassil N.M."/>
            <person name="Lloyd J.R."/>
        </authorList>
    </citation>
    <scope>NUCLEOTIDE SEQUENCE [LARGE SCALE GENOMIC DNA]</scope>
    <source>
        <strain evidence="1 2">NB2006</strain>
    </source>
</reference>
<sequence length="114" mass="13294">MMEIKLFGGASLHLPPIHITAIIFIVIYLLVRWSKQSEISGLKIFFYFLISTYITPIYSHGSQDGYFQLWAPLGFIFIFFYLFKSEKYHPSKMKASLLGLTIAIYKMIHQYGGW</sequence>
<dbReference type="EMBL" id="CP063356">
    <property type="protein sequence ID" value="QOY38480.2"/>
    <property type="molecule type" value="Genomic_DNA"/>
</dbReference>
<dbReference type="Proteomes" id="UP000180175">
    <property type="component" value="Chromosome"/>
</dbReference>
<protein>
    <submittedName>
        <fullName evidence="1">Uncharacterized protein</fullName>
    </submittedName>
</protein>